<dbReference type="GO" id="GO:0004930">
    <property type="term" value="F:G protein-coupled receptor activity"/>
    <property type="evidence" value="ECO:0007669"/>
    <property type="project" value="InterPro"/>
</dbReference>
<dbReference type="PANTHER" id="PTHR45902:SF1">
    <property type="entry name" value="LATROPHILIN RECEPTOR-LIKE PROTEIN A"/>
    <property type="match status" value="1"/>
</dbReference>
<feature type="transmembrane region" description="Helical" evidence="5">
    <location>
        <begin position="360"/>
        <end position="393"/>
    </location>
</feature>
<evidence type="ECO:0000313" key="7">
    <source>
        <dbReference type="EMBL" id="KAK0044233.1"/>
    </source>
</evidence>
<keyword evidence="8" id="KW-1185">Reference proteome</keyword>
<evidence type="ECO:0000313" key="8">
    <source>
        <dbReference type="Proteomes" id="UP001233172"/>
    </source>
</evidence>
<evidence type="ECO:0000256" key="4">
    <source>
        <dbReference type="ARBA" id="ARBA00023136"/>
    </source>
</evidence>
<name>A0AAD8AXI0_BIOPF</name>
<dbReference type="PANTHER" id="PTHR45902">
    <property type="entry name" value="LATROPHILIN RECEPTOR-LIKE PROTEIN A"/>
    <property type="match status" value="1"/>
</dbReference>
<organism evidence="7 8">
    <name type="scientific">Biomphalaria pfeifferi</name>
    <name type="common">Bloodfluke planorb</name>
    <name type="synonym">Freshwater snail</name>
    <dbReference type="NCBI Taxonomy" id="112525"/>
    <lineage>
        <taxon>Eukaryota</taxon>
        <taxon>Metazoa</taxon>
        <taxon>Spiralia</taxon>
        <taxon>Lophotrochozoa</taxon>
        <taxon>Mollusca</taxon>
        <taxon>Gastropoda</taxon>
        <taxon>Heterobranchia</taxon>
        <taxon>Euthyneura</taxon>
        <taxon>Panpulmonata</taxon>
        <taxon>Hygrophila</taxon>
        <taxon>Lymnaeoidea</taxon>
        <taxon>Planorbidae</taxon>
        <taxon>Biomphalaria</taxon>
    </lineage>
</organism>
<gene>
    <name evidence="7" type="ORF">Bpfe_026367</name>
</gene>
<dbReference type="EMBL" id="JASAOG010000202">
    <property type="protein sequence ID" value="KAK0044233.1"/>
    <property type="molecule type" value="Genomic_DNA"/>
</dbReference>
<dbReference type="InterPro" id="IPR017981">
    <property type="entry name" value="GPCR_2-like_7TM"/>
</dbReference>
<dbReference type="GO" id="GO:0016020">
    <property type="term" value="C:membrane"/>
    <property type="evidence" value="ECO:0007669"/>
    <property type="project" value="UniProtKB-SubCell"/>
</dbReference>
<reference evidence="7" key="2">
    <citation type="submission" date="2023-04" db="EMBL/GenBank/DDBJ databases">
        <authorList>
            <person name="Bu L."/>
            <person name="Lu L."/>
            <person name="Laidemitt M.R."/>
            <person name="Zhang S.M."/>
            <person name="Mutuku M."/>
            <person name="Mkoji G."/>
            <person name="Steinauer M."/>
            <person name="Loker E.S."/>
        </authorList>
    </citation>
    <scope>NUCLEOTIDE SEQUENCE</scope>
    <source>
        <strain evidence="7">KasaAsao</strain>
        <tissue evidence="7">Whole Snail</tissue>
    </source>
</reference>
<dbReference type="InterPro" id="IPR053231">
    <property type="entry name" value="GPCR_LN-TM7"/>
</dbReference>
<evidence type="ECO:0000256" key="2">
    <source>
        <dbReference type="ARBA" id="ARBA00022692"/>
    </source>
</evidence>
<feature type="transmembrane region" description="Helical" evidence="5">
    <location>
        <begin position="213"/>
        <end position="240"/>
    </location>
</feature>
<comment type="subcellular location">
    <subcellularLocation>
        <location evidence="1">Membrane</location>
        <topology evidence="1">Multi-pass membrane protein</topology>
    </subcellularLocation>
</comment>
<dbReference type="Gene3D" id="1.20.1070.10">
    <property type="entry name" value="Rhodopsin 7-helix transmembrane proteins"/>
    <property type="match status" value="1"/>
</dbReference>
<dbReference type="Pfam" id="PF00002">
    <property type="entry name" value="7tm_2"/>
    <property type="match status" value="1"/>
</dbReference>
<keyword evidence="2 5" id="KW-0812">Transmembrane</keyword>
<feature type="domain" description="G-protein coupled receptors family 2 profile 2" evidence="6">
    <location>
        <begin position="215"/>
        <end position="462"/>
    </location>
</feature>
<keyword evidence="3 5" id="KW-1133">Transmembrane helix</keyword>
<sequence length="519" mass="58349">VKSLLHELSYSFSLHIQAFHNKNSGNGTTPPKIFSIDANIVSDKTLSRCAFEKMILDIFLNSQFVVKGGDITSQVLTFDTYPAYHTSLVAENTLVKNKYSVISRQPSEEEKDCQLNVKRYINVTLLLLCRHVHFLSGSYQMNVDYGVLPPDVQIEIDLFETTIYIRDQRDLKMVDVDEDGGLNVCVELLDKLIGQQKQSFLSLMSKWLKGTNLVEYTLSLVSFVASIICLILTLLTYVIFPVLRTEAGINNMFLSGSLLLAQVSSLASSHSKRASTLCTALSVITHFLWLWNFTWSFICSYHMYKLFDYNVPSSTTVQPRKLWMTILCSVLFPTLITVSTIVLSFVISDGQIIRYGFSMCYLNTTFLFGVTMIGSLSALTVINILFFAVTVYKLRKAENLQSSLGPIGENKSWFIYMIIFSAIGTFWTVAILDAYIDSVILSFCYFGLIKGYVTTDNFLLANLNDSLGSKILTAPTCAYWLIESFASNLINHIILLRASAHSIPQGLDFCHSSIKHSSR</sequence>
<evidence type="ECO:0000256" key="1">
    <source>
        <dbReference type="ARBA" id="ARBA00004141"/>
    </source>
</evidence>
<feature type="transmembrane region" description="Helical" evidence="5">
    <location>
        <begin position="413"/>
        <end position="436"/>
    </location>
</feature>
<reference evidence="7" key="1">
    <citation type="journal article" date="2023" name="PLoS Negl. Trop. Dis.">
        <title>A genome sequence for Biomphalaria pfeifferi, the major vector snail for the human-infecting parasite Schistosoma mansoni.</title>
        <authorList>
            <person name="Bu L."/>
            <person name="Lu L."/>
            <person name="Laidemitt M.R."/>
            <person name="Zhang S.M."/>
            <person name="Mutuku M."/>
            <person name="Mkoji G."/>
            <person name="Steinauer M."/>
            <person name="Loker E.S."/>
        </authorList>
    </citation>
    <scope>NUCLEOTIDE SEQUENCE</scope>
    <source>
        <strain evidence="7">KasaAsao</strain>
    </source>
</reference>
<dbReference type="InterPro" id="IPR000832">
    <property type="entry name" value="GPCR_2_secretin-like"/>
</dbReference>
<evidence type="ECO:0000256" key="3">
    <source>
        <dbReference type="ARBA" id="ARBA00022989"/>
    </source>
</evidence>
<feature type="transmembrane region" description="Helical" evidence="5">
    <location>
        <begin position="280"/>
        <end position="303"/>
    </location>
</feature>
<dbReference type="Proteomes" id="UP001233172">
    <property type="component" value="Unassembled WGS sequence"/>
</dbReference>
<feature type="transmembrane region" description="Helical" evidence="5">
    <location>
        <begin position="323"/>
        <end position="348"/>
    </location>
</feature>
<evidence type="ECO:0000256" key="5">
    <source>
        <dbReference type="SAM" id="Phobius"/>
    </source>
</evidence>
<dbReference type="CDD" id="cd13952">
    <property type="entry name" value="7tm_classB"/>
    <property type="match status" value="1"/>
</dbReference>
<protein>
    <submittedName>
        <fullName evidence="7">Adhesion G protein-coupled receptor E4P</fullName>
    </submittedName>
</protein>
<evidence type="ECO:0000259" key="6">
    <source>
        <dbReference type="PROSITE" id="PS50261"/>
    </source>
</evidence>
<feature type="non-terminal residue" evidence="7">
    <location>
        <position position="1"/>
    </location>
</feature>
<dbReference type="GO" id="GO:0007166">
    <property type="term" value="P:cell surface receptor signaling pathway"/>
    <property type="evidence" value="ECO:0007669"/>
    <property type="project" value="InterPro"/>
</dbReference>
<dbReference type="AlphaFoldDB" id="A0AAD8AXI0"/>
<proteinExistence type="predicted"/>
<comment type="caution">
    <text evidence="7">The sequence shown here is derived from an EMBL/GenBank/DDBJ whole genome shotgun (WGS) entry which is preliminary data.</text>
</comment>
<dbReference type="PROSITE" id="PS50261">
    <property type="entry name" value="G_PROTEIN_RECEP_F2_4"/>
    <property type="match status" value="1"/>
</dbReference>
<keyword evidence="7" id="KW-0675">Receptor</keyword>
<accession>A0AAD8AXI0</accession>
<keyword evidence="4 5" id="KW-0472">Membrane</keyword>